<evidence type="ECO:0000256" key="9">
    <source>
        <dbReference type="ARBA" id="ARBA00022842"/>
    </source>
</evidence>
<protein>
    <recommendedName>
        <fullName evidence="11">CCA-adding enzyme</fullName>
        <ecNumber evidence="11">2.7.7.72</ecNumber>
    </recommendedName>
    <alternativeName>
        <fullName evidence="11">CCA tRNA nucleotidyltransferase</fullName>
    </alternativeName>
    <alternativeName>
        <fullName evidence="11">tRNA CCA-pyrophosphorylase</fullName>
    </alternativeName>
    <alternativeName>
        <fullName evidence="11">tRNA adenylyl-/cytidylyl- transferase</fullName>
    </alternativeName>
    <alternativeName>
        <fullName evidence="11">tRNA nucleotidyltransferase</fullName>
    </alternativeName>
    <alternativeName>
        <fullName evidence="11">tRNA-NT</fullName>
    </alternativeName>
</protein>
<dbReference type="AlphaFoldDB" id="A0A9E8S1P8"/>
<evidence type="ECO:0000313" key="15">
    <source>
        <dbReference type="EMBL" id="WAA13742.1"/>
    </source>
</evidence>
<keyword evidence="16" id="KW-1185">Reference proteome</keyword>
<evidence type="ECO:0000256" key="1">
    <source>
        <dbReference type="ARBA" id="ARBA00001946"/>
    </source>
</evidence>
<feature type="binding site" evidence="11">
    <location>
        <position position="163"/>
    </location>
    <ligand>
        <name>ATP</name>
        <dbReference type="ChEBI" id="CHEBI:30616"/>
    </ligand>
</feature>
<feature type="binding site" evidence="11">
    <location>
        <position position="42"/>
    </location>
    <ligand>
        <name>Mg(2+)</name>
        <dbReference type="ChEBI" id="CHEBI:18420"/>
    </ligand>
</feature>
<dbReference type="InterPro" id="IPR023068">
    <property type="entry name" value="CCA-adding_enz_firmicutes"/>
</dbReference>
<dbReference type="Gene3D" id="3.30.460.10">
    <property type="entry name" value="Beta Polymerase, domain 2"/>
    <property type="match status" value="1"/>
</dbReference>
<dbReference type="GO" id="GO:0005524">
    <property type="term" value="F:ATP binding"/>
    <property type="evidence" value="ECO:0007669"/>
    <property type="project" value="UniProtKB-UniRule"/>
</dbReference>
<dbReference type="Pfam" id="PF12627">
    <property type="entry name" value="PolyA_pol_RNAbd"/>
    <property type="match status" value="1"/>
</dbReference>
<keyword evidence="4 11" id="KW-0548">Nucleotidyltransferase</keyword>
<feature type="binding site" evidence="11">
    <location>
        <position position="30"/>
    </location>
    <ligand>
        <name>ATP</name>
        <dbReference type="ChEBI" id="CHEBI:30616"/>
    </ligand>
</feature>
<feature type="binding site" evidence="11">
    <location>
        <position position="160"/>
    </location>
    <ligand>
        <name>ATP</name>
        <dbReference type="ChEBI" id="CHEBI:30616"/>
    </ligand>
</feature>
<reference evidence="15" key="1">
    <citation type="submission" date="2022-09" db="EMBL/GenBank/DDBJ databases">
        <title>Complete Genomes of Fervidibacillus albus and Fervidibacillus halotolerans isolated from tidal flat sediments.</title>
        <authorList>
            <person name="Kwon K.K."/>
            <person name="Yang S.-H."/>
            <person name="Park M.J."/>
            <person name="Oh H.-M."/>
        </authorList>
    </citation>
    <scope>NUCLEOTIDE SEQUENCE</scope>
    <source>
        <strain evidence="15">MEBiC13594</strain>
    </source>
</reference>
<keyword evidence="6 11" id="KW-0547">Nucleotide-binding</keyword>
<feature type="binding site" evidence="11">
    <location>
        <position position="27"/>
    </location>
    <ligand>
        <name>ATP</name>
        <dbReference type="ChEBI" id="CHEBI:30616"/>
    </ligand>
</feature>
<dbReference type="PANTHER" id="PTHR46173">
    <property type="entry name" value="CCA TRNA NUCLEOTIDYLTRANSFERASE 1, MITOCHONDRIAL"/>
    <property type="match status" value="1"/>
</dbReference>
<dbReference type="EC" id="2.7.7.72" evidence="11"/>
<evidence type="ECO:0000256" key="5">
    <source>
        <dbReference type="ARBA" id="ARBA00022723"/>
    </source>
</evidence>
<organism evidence="15 16">
    <name type="scientific">Fervidibacillus halotolerans</name>
    <dbReference type="NCBI Taxonomy" id="2980027"/>
    <lineage>
        <taxon>Bacteria</taxon>
        <taxon>Bacillati</taxon>
        <taxon>Bacillota</taxon>
        <taxon>Bacilli</taxon>
        <taxon>Bacillales</taxon>
        <taxon>Bacillaceae</taxon>
        <taxon>Fervidibacillus</taxon>
    </lineage>
</organism>
<feature type="binding site" evidence="11">
    <location>
        <position position="40"/>
    </location>
    <ligand>
        <name>Mg(2+)</name>
        <dbReference type="ChEBI" id="CHEBI:18420"/>
    </ligand>
</feature>
<dbReference type="GO" id="GO:0004810">
    <property type="term" value="F:CCA tRNA nucleotidyltransferase activity"/>
    <property type="evidence" value="ECO:0007669"/>
    <property type="project" value="UniProtKB-UniRule"/>
</dbReference>
<dbReference type="Gene3D" id="1.10.246.80">
    <property type="match status" value="1"/>
</dbReference>
<keyword evidence="5 11" id="KW-0479">Metal-binding</keyword>
<evidence type="ECO:0000259" key="13">
    <source>
        <dbReference type="Pfam" id="PF12627"/>
    </source>
</evidence>
<evidence type="ECO:0000256" key="6">
    <source>
        <dbReference type="ARBA" id="ARBA00022741"/>
    </source>
</evidence>
<feature type="binding site" evidence="11">
    <location>
        <position position="154"/>
    </location>
    <ligand>
        <name>ATP</name>
        <dbReference type="ChEBI" id="CHEBI:30616"/>
    </ligand>
</feature>
<evidence type="ECO:0000256" key="11">
    <source>
        <dbReference type="HAMAP-Rule" id="MF_01263"/>
    </source>
</evidence>
<accession>A0A9E8S1P8</accession>
<dbReference type="CDD" id="cd05398">
    <property type="entry name" value="NT_ClassII-CCAase"/>
    <property type="match status" value="1"/>
</dbReference>
<dbReference type="GO" id="GO:0042245">
    <property type="term" value="P:RNA repair"/>
    <property type="evidence" value="ECO:0007669"/>
    <property type="project" value="UniProtKB-KW"/>
</dbReference>
<keyword evidence="7 11" id="KW-0692">RNA repair</keyword>
<comment type="catalytic activity">
    <reaction evidence="11">
        <text>a tRNA with a 3' CCA end + 2 CTP + ATP = a tRNA with a 3' CCACCA end + 3 diphosphate</text>
        <dbReference type="Rhea" id="RHEA:76235"/>
        <dbReference type="Rhea" id="RHEA-COMP:10468"/>
        <dbReference type="Rhea" id="RHEA-COMP:18655"/>
        <dbReference type="ChEBI" id="CHEBI:30616"/>
        <dbReference type="ChEBI" id="CHEBI:33019"/>
        <dbReference type="ChEBI" id="CHEBI:37563"/>
        <dbReference type="ChEBI" id="CHEBI:83071"/>
        <dbReference type="ChEBI" id="CHEBI:195187"/>
    </reaction>
</comment>
<dbReference type="Proteomes" id="UP001164726">
    <property type="component" value="Chromosome"/>
</dbReference>
<dbReference type="InterPro" id="IPR043519">
    <property type="entry name" value="NT_sf"/>
</dbReference>
<gene>
    <name evidence="11" type="primary">cca</name>
    <name evidence="15" type="ORF">OE105_06475</name>
</gene>
<evidence type="ECO:0000259" key="14">
    <source>
        <dbReference type="Pfam" id="PF13735"/>
    </source>
</evidence>
<keyword evidence="10 11" id="KW-0694">RNA-binding</keyword>
<dbReference type="RefSeq" id="WP_275421934.1">
    <property type="nucleotide sequence ID" value="NZ_CP106877.1"/>
</dbReference>
<comment type="similarity">
    <text evidence="11">Belongs to the tRNA nucleotidyltransferase/poly(A) polymerase family. Bacterial CCA-adding enzyme type 3 subfamily.</text>
</comment>
<feature type="binding site" evidence="11">
    <location>
        <position position="163"/>
    </location>
    <ligand>
        <name>CTP</name>
        <dbReference type="ChEBI" id="CHEBI:37563"/>
    </ligand>
</feature>
<evidence type="ECO:0000256" key="7">
    <source>
        <dbReference type="ARBA" id="ARBA00022800"/>
    </source>
</evidence>
<dbReference type="InterPro" id="IPR050264">
    <property type="entry name" value="Bact_CCA-adding_enz_type3_sf"/>
</dbReference>
<feature type="domain" description="CCA-adding enzyme C-terminal" evidence="14">
    <location>
        <begin position="250"/>
        <end position="393"/>
    </location>
</feature>
<dbReference type="Gene3D" id="1.20.58.560">
    <property type="match status" value="1"/>
</dbReference>
<comment type="catalytic activity">
    <reaction evidence="11">
        <text>a tRNA precursor + 2 CTP + ATP = a tRNA with a 3' CCA end + 3 diphosphate</text>
        <dbReference type="Rhea" id="RHEA:14433"/>
        <dbReference type="Rhea" id="RHEA-COMP:10465"/>
        <dbReference type="Rhea" id="RHEA-COMP:10468"/>
        <dbReference type="ChEBI" id="CHEBI:30616"/>
        <dbReference type="ChEBI" id="CHEBI:33019"/>
        <dbReference type="ChEBI" id="CHEBI:37563"/>
        <dbReference type="ChEBI" id="CHEBI:74896"/>
        <dbReference type="ChEBI" id="CHEBI:83071"/>
        <dbReference type="EC" id="2.7.7.72"/>
    </reaction>
</comment>
<evidence type="ECO:0000256" key="4">
    <source>
        <dbReference type="ARBA" id="ARBA00022695"/>
    </source>
</evidence>
<evidence type="ECO:0000256" key="10">
    <source>
        <dbReference type="ARBA" id="ARBA00022884"/>
    </source>
</evidence>
<comment type="subunit">
    <text evidence="11">Homodimer.</text>
</comment>
<feature type="binding site" evidence="11">
    <location>
        <position position="111"/>
    </location>
    <ligand>
        <name>ATP</name>
        <dbReference type="ChEBI" id="CHEBI:30616"/>
    </ligand>
</feature>
<dbReference type="HAMAP" id="MF_01263">
    <property type="entry name" value="CCA_bact_type3"/>
    <property type="match status" value="1"/>
</dbReference>
<keyword evidence="2 11" id="KW-0808">Transferase</keyword>
<evidence type="ECO:0000256" key="2">
    <source>
        <dbReference type="ARBA" id="ARBA00022679"/>
    </source>
</evidence>
<proteinExistence type="inferred from homology"/>
<dbReference type="GO" id="GO:0001680">
    <property type="term" value="P:tRNA 3'-terminal CCA addition"/>
    <property type="evidence" value="ECO:0007669"/>
    <property type="project" value="UniProtKB-UniRule"/>
</dbReference>
<evidence type="ECO:0000313" key="16">
    <source>
        <dbReference type="Proteomes" id="UP001164726"/>
    </source>
</evidence>
<feature type="binding site" evidence="11">
    <location>
        <position position="154"/>
    </location>
    <ligand>
        <name>CTP</name>
        <dbReference type="ChEBI" id="CHEBI:37563"/>
    </ligand>
</feature>
<feature type="binding site" evidence="11">
    <location>
        <position position="157"/>
    </location>
    <ligand>
        <name>CTP</name>
        <dbReference type="ChEBI" id="CHEBI:37563"/>
    </ligand>
</feature>
<dbReference type="InterPro" id="IPR032810">
    <property type="entry name" value="CCA-adding_enz_C"/>
</dbReference>
<feature type="domain" description="tRNA nucleotidyltransferase/poly(A) polymerase RNA and SrmB- binding" evidence="13">
    <location>
        <begin position="170"/>
        <end position="228"/>
    </location>
</feature>
<dbReference type="SUPFAM" id="SSF81301">
    <property type="entry name" value="Nucleotidyltransferase"/>
    <property type="match status" value="1"/>
</dbReference>
<comment type="cofactor">
    <cofactor evidence="1 11">
        <name>Mg(2+)</name>
        <dbReference type="ChEBI" id="CHEBI:18420"/>
    </cofactor>
</comment>
<feature type="domain" description="Poly A polymerase head" evidence="12">
    <location>
        <begin position="22"/>
        <end position="142"/>
    </location>
</feature>
<keyword evidence="8 11" id="KW-0067">ATP-binding</keyword>
<dbReference type="InterPro" id="IPR032828">
    <property type="entry name" value="PolyA_RNA-bd"/>
</dbReference>
<keyword evidence="9 11" id="KW-0460">Magnesium</keyword>
<dbReference type="KEGG" id="fhl:OE105_06475"/>
<evidence type="ECO:0000259" key="12">
    <source>
        <dbReference type="Pfam" id="PF01743"/>
    </source>
</evidence>
<keyword evidence="3 11" id="KW-0819">tRNA processing</keyword>
<evidence type="ECO:0000256" key="3">
    <source>
        <dbReference type="ARBA" id="ARBA00022694"/>
    </source>
</evidence>
<dbReference type="GO" id="GO:0000049">
    <property type="term" value="F:tRNA binding"/>
    <property type="evidence" value="ECO:0007669"/>
    <property type="project" value="UniProtKB-UniRule"/>
</dbReference>
<name>A0A9E8S1P8_9BACI</name>
<dbReference type="GO" id="GO:0000287">
    <property type="term" value="F:magnesium ion binding"/>
    <property type="evidence" value="ECO:0007669"/>
    <property type="project" value="UniProtKB-UniRule"/>
</dbReference>
<feature type="binding site" evidence="11">
    <location>
        <position position="111"/>
    </location>
    <ligand>
        <name>CTP</name>
        <dbReference type="ChEBI" id="CHEBI:37563"/>
    </ligand>
</feature>
<feature type="binding site" evidence="11">
    <location>
        <position position="157"/>
    </location>
    <ligand>
        <name>ATP</name>
        <dbReference type="ChEBI" id="CHEBI:30616"/>
    </ligand>
</feature>
<dbReference type="PANTHER" id="PTHR46173:SF1">
    <property type="entry name" value="CCA TRNA NUCLEOTIDYLTRANSFERASE 1, MITOCHONDRIAL"/>
    <property type="match status" value="1"/>
</dbReference>
<evidence type="ECO:0000256" key="8">
    <source>
        <dbReference type="ARBA" id="ARBA00022840"/>
    </source>
</evidence>
<feature type="binding site" evidence="11">
    <location>
        <position position="27"/>
    </location>
    <ligand>
        <name>CTP</name>
        <dbReference type="ChEBI" id="CHEBI:37563"/>
    </ligand>
</feature>
<dbReference type="Pfam" id="PF13735">
    <property type="entry name" value="tRNA_NucTran2_2"/>
    <property type="match status" value="1"/>
</dbReference>
<dbReference type="SUPFAM" id="SSF81891">
    <property type="entry name" value="Poly A polymerase C-terminal region-like"/>
    <property type="match status" value="1"/>
</dbReference>
<dbReference type="NCBIfam" id="NF009814">
    <property type="entry name" value="PRK13299.1"/>
    <property type="match status" value="1"/>
</dbReference>
<feature type="binding site" evidence="11">
    <location>
        <position position="160"/>
    </location>
    <ligand>
        <name>CTP</name>
        <dbReference type="ChEBI" id="CHEBI:37563"/>
    </ligand>
</feature>
<sequence>MIEPFQKARPLLNQIEQAGFEAYFVGGSVRDYLLNRPIEDVDIATSALPTEIKSIFPKTVDVGIEHGTVLVLYGGESYEITTFRSEGNYEDFRRPKNVTFIRSLMEDLKRRDFTINAIAMTKEGELIDPFFGQEDLKKQLIRTVGNPKERFQEDALRMMRAIRFVSQLSFSLEENTAKAVEEHGHLLEHIAVERKLIEFKKLLNGTNRTEALRHLVHLQLHRYLPGLNNYAKHILKISTYFNSSQLKGDDFWILFGITARLNQLEPLLKQWKLSNKEIKTIRTVYEAYKERKKKREWTKELIFQFGPEICIRAEHIFCTVRGGKSFQEGEKIKELYQSLPIKSRTELAVTGNDLMAWESKKGGSWIKETLERIERAVIYGEVKNEKQAIKEWLYS</sequence>
<dbReference type="Pfam" id="PF01743">
    <property type="entry name" value="PolyA_pol"/>
    <property type="match status" value="1"/>
</dbReference>
<comment type="function">
    <text evidence="11">Catalyzes the addition and repair of the essential 3'-terminal CCA sequence in tRNAs without using a nucleic acid template. Adds these three nucleotides in the order of C, C, and A to the tRNA nucleotide-73, using CTP and ATP as substrates and producing inorganic pyrophosphate. tRNA 3'-terminal CCA addition is required both for tRNA processing and repair. Also involved in tRNA surveillance by mediating tandem CCA addition to generate a CCACCA at the 3' terminus of unstable tRNAs. While stable tRNAs receive only 3'-terminal CCA, unstable tRNAs are marked with CCACCA and rapidly degraded.</text>
</comment>
<feature type="binding site" evidence="11">
    <location>
        <position position="30"/>
    </location>
    <ligand>
        <name>CTP</name>
        <dbReference type="ChEBI" id="CHEBI:37563"/>
    </ligand>
</feature>
<dbReference type="InterPro" id="IPR002646">
    <property type="entry name" value="PolA_pol_head_dom"/>
</dbReference>
<comment type="miscellaneous">
    <text evidence="11">A single active site specifically recognizes both ATP and CTP and is responsible for their addition.</text>
</comment>
<dbReference type="EMBL" id="CP106877">
    <property type="protein sequence ID" value="WAA13742.1"/>
    <property type="molecule type" value="Genomic_DNA"/>
</dbReference>
<dbReference type="Gene3D" id="1.10.3090.10">
    <property type="entry name" value="cca-adding enzyme, domain 2"/>
    <property type="match status" value="1"/>
</dbReference>